<reference evidence="2 3" key="1">
    <citation type="journal article" date="2014" name="Proc. Natl. Acad. Sci. U.S.A.">
        <title>Trajectory and genomic determinants of fungal-pathogen speciation and host adaptation.</title>
        <authorList>
            <person name="Hu X."/>
            <person name="Xiao G."/>
            <person name="Zheng P."/>
            <person name="Shang Y."/>
            <person name="Su Y."/>
            <person name="Zhang X."/>
            <person name="Liu X."/>
            <person name="Zhan S."/>
            <person name="St Leger R.J."/>
            <person name="Wang C."/>
        </authorList>
    </citation>
    <scope>NUCLEOTIDE SEQUENCE [LARGE SCALE GENOMIC DNA]</scope>
    <source>
        <strain evidence="2 3">ARSEF 977</strain>
    </source>
</reference>
<comment type="caution">
    <text evidence="2">The sequence shown here is derived from an EMBL/GenBank/DDBJ whole genome shotgun (WGS) entry which is preliminary data.</text>
</comment>
<evidence type="ECO:0000256" key="1">
    <source>
        <dbReference type="SAM" id="MobiDB-lite"/>
    </source>
</evidence>
<protein>
    <submittedName>
        <fullName evidence="2">Uncharacterized protein</fullName>
    </submittedName>
</protein>
<organism evidence="2 3">
    <name type="scientific">Metarhizium guizhouense (strain ARSEF 977)</name>
    <dbReference type="NCBI Taxonomy" id="1276136"/>
    <lineage>
        <taxon>Eukaryota</taxon>
        <taxon>Fungi</taxon>
        <taxon>Dikarya</taxon>
        <taxon>Ascomycota</taxon>
        <taxon>Pezizomycotina</taxon>
        <taxon>Sordariomycetes</taxon>
        <taxon>Hypocreomycetidae</taxon>
        <taxon>Hypocreales</taxon>
        <taxon>Clavicipitaceae</taxon>
        <taxon>Metarhizium</taxon>
    </lineage>
</organism>
<dbReference type="Proteomes" id="UP000031192">
    <property type="component" value="Unassembled WGS sequence"/>
</dbReference>
<keyword evidence="3" id="KW-1185">Reference proteome</keyword>
<feature type="compositionally biased region" description="Acidic residues" evidence="1">
    <location>
        <begin position="176"/>
        <end position="194"/>
    </location>
</feature>
<dbReference type="EMBL" id="AZNH01000010">
    <property type="protein sequence ID" value="KID88935.1"/>
    <property type="molecule type" value="Genomic_DNA"/>
</dbReference>
<evidence type="ECO:0000313" key="3">
    <source>
        <dbReference type="Proteomes" id="UP000031192"/>
    </source>
</evidence>
<dbReference type="OrthoDB" id="5239162at2759"/>
<sequence length="194" mass="20657">MTHDPAWESQIAPFRRNRQLLVARNINFKVTRAQFEAGVQAKLTKPDSVTFLWPPSPARYSNPIRHQGWVMLKFSSRADVNTAERSREQEASASIITNTAPTTAPTTVAPAAVTPAAVTPAAVTPAVVTPAVVTPAAVTPAAVTPAAIAVDPPAQSTSAHGTATGALAWPSHDADTTNDDQQNEEYEINYFSDD</sequence>
<name>A0A0B4GNX4_METGA</name>
<proteinExistence type="predicted"/>
<feature type="region of interest" description="Disordered" evidence="1">
    <location>
        <begin position="83"/>
        <end position="105"/>
    </location>
</feature>
<evidence type="ECO:0000313" key="2">
    <source>
        <dbReference type="EMBL" id="KID88935.1"/>
    </source>
</evidence>
<gene>
    <name evidence="2" type="ORF">MGU_04278</name>
</gene>
<accession>A0A0B4GNX4</accession>
<dbReference type="AlphaFoldDB" id="A0A0B4GNX4"/>
<dbReference type="HOGENOM" id="CLU_1532959_0_0_1"/>
<feature type="region of interest" description="Disordered" evidence="1">
    <location>
        <begin position="152"/>
        <end position="194"/>
    </location>
</feature>